<evidence type="ECO:0000256" key="8">
    <source>
        <dbReference type="ARBA" id="ARBA00022884"/>
    </source>
</evidence>
<keyword evidence="7" id="KW-0521">NADP</keyword>
<feature type="binding site" evidence="14">
    <location>
        <position position="62"/>
    </location>
    <ligand>
        <name>FMN</name>
        <dbReference type="ChEBI" id="CHEBI:58210"/>
    </ligand>
</feature>
<keyword evidence="14" id="KW-0547">Nucleotide-binding</keyword>
<dbReference type="InterPro" id="IPR004652">
    <property type="entry name" value="DusB-like"/>
</dbReference>
<dbReference type="Gene3D" id="3.20.20.70">
    <property type="entry name" value="Aldolase class I"/>
    <property type="match status" value="1"/>
</dbReference>
<feature type="binding site" evidence="14">
    <location>
        <position position="130"/>
    </location>
    <ligand>
        <name>FMN</name>
        <dbReference type="ChEBI" id="CHEBI:58210"/>
    </ligand>
</feature>
<keyword evidence="3" id="KW-0820">tRNA-binding</keyword>
<dbReference type="Gene3D" id="1.10.1200.80">
    <property type="entry name" value="Putative flavin oxidoreducatase, domain 2"/>
    <property type="match status" value="1"/>
</dbReference>
<dbReference type="GO" id="GO:0000049">
    <property type="term" value="F:tRNA binding"/>
    <property type="evidence" value="ECO:0007669"/>
    <property type="project" value="UniProtKB-KW"/>
</dbReference>
<evidence type="ECO:0000256" key="3">
    <source>
        <dbReference type="ARBA" id="ARBA00022555"/>
    </source>
</evidence>
<dbReference type="Pfam" id="PF01207">
    <property type="entry name" value="Dus"/>
    <property type="match status" value="1"/>
</dbReference>
<feature type="binding site" evidence="14">
    <location>
        <position position="160"/>
    </location>
    <ligand>
        <name>FMN</name>
        <dbReference type="ChEBI" id="CHEBI:58210"/>
    </ligand>
</feature>
<evidence type="ECO:0000256" key="9">
    <source>
        <dbReference type="ARBA" id="ARBA00023002"/>
    </source>
</evidence>
<comment type="catalytic activity">
    <reaction evidence="10">
        <text>a 5,6-dihydrouridine in tRNA + NADP(+) = a uridine in tRNA + NADPH + H(+)</text>
        <dbReference type="Rhea" id="RHEA:23624"/>
        <dbReference type="Rhea" id="RHEA-COMP:13339"/>
        <dbReference type="Rhea" id="RHEA-COMP:13887"/>
        <dbReference type="ChEBI" id="CHEBI:15378"/>
        <dbReference type="ChEBI" id="CHEBI:57783"/>
        <dbReference type="ChEBI" id="CHEBI:58349"/>
        <dbReference type="ChEBI" id="CHEBI:65315"/>
        <dbReference type="ChEBI" id="CHEBI:74443"/>
    </reaction>
</comment>
<keyword evidence="8" id="KW-0694">RNA-binding</keyword>
<evidence type="ECO:0000256" key="5">
    <source>
        <dbReference type="ARBA" id="ARBA00022643"/>
    </source>
</evidence>
<dbReference type="Proteomes" id="UP000886865">
    <property type="component" value="Unassembled WGS sequence"/>
</dbReference>
<feature type="active site" description="Proton donor" evidence="13">
    <location>
        <position position="91"/>
    </location>
</feature>
<protein>
    <recommendedName>
        <fullName evidence="12">tRNA-dihydrouridine synthase</fullName>
        <ecNumber evidence="12">1.3.1.-</ecNumber>
    </recommendedName>
</protein>
<dbReference type="NCBIfam" id="TIGR00737">
    <property type="entry name" value="nifR3_yhdG"/>
    <property type="match status" value="1"/>
</dbReference>
<dbReference type="PANTHER" id="PTHR45846">
    <property type="entry name" value="TRNA-DIHYDROURIDINE(47) SYNTHASE [NAD(P)(+)]-LIKE"/>
    <property type="match status" value="1"/>
</dbReference>
<evidence type="ECO:0000256" key="10">
    <source>
        <dbReference type="ARBA" id="ARBA00048205"/>
    </source>
</evidence>
<keyword evidence="4 12" id="KW-0285">Flavoprotein</keyword>
<comment type="cofactor">
    <cofactor evidence="1 12 14">
        <name>FMN</name>
        <dbReference type="ChEBI" id="CHEBI:58210"/>
    </cofactor>
</comment>
<proteinExistence type="inferred from homology"/>
<dbReference type="CDD" id="cd02801">
    <property type="entry name" value="DUS_like_FMN"/>
    <property type="match status" value="1"/>
</dbReference>
<reference evidence="16" key="1">
    <citation type="submission" date="2020-10" db="EMBL/GenBank/DDBJ databases">
        <authorList>
            <person name="Gilroy R."/>
        </authorList>
    </citation>
    <scope>NUCLEOTIDE SEQUENCE</scope>
    <source>
        <strain evidence="16">CHK152-2871</strain>
    </source>
</reference>
<comment type="similarity">
    <text evidence="12">Belongs to the dus family.</text>
</comment>
<dbReference type="AlphaFoldDB" id="A0A9D1FK05"/>
<dbReference type="GO" id="GO:0050660">
    <property type="term" value="F:flavin adenine dinucleotide binding"/>
    <property type="evidence" value="ECO:0007669"/>
    <property type="project" value="InterPro"/>
</dbReference>
<comment type="caution">
    <text evidence="16">The sequence shown here is derived from an EMBL/GenBank/DDBJ whole genome shotgun (WGS) entry which is preliminary data.</text>
</comment>
<keyword evidence="9 12" id="KW-0560">Oxidoreductase</keyword>
<dbReference type="SUPFAM" id="SSF51395">
    <property type="entry name" value="FMN-linked oxidoreductases"/>
    <property type="match status" value="1"/>
</dbReference>
<dbReference type="PANTHER" id="PTHR45846:SF1">
    <property type="entry name" value="TRNA-DIHYDROURIDINE(47) SYNTHASE [NAD(P)(+)]-LIKE"/>
    <property type="match status" value="1"/>
</dbReference>
<comment type="function">
    <text evidence="2 12">Catalyzes the synthesis of 5,6-dihydrouridine (D), a modified base found in the D-loop of most tRNAs, via the reduction of the C5-C6 double bond in target uridines.</text>
</comment>
<evidence type="ECO:0000256" key="13">
    <source>
        <dbReference type="PIRSR" id="PIRSR006621-1"/>
    </source>
</evidence>
<dbReference type="PROSITE" id="PS01136">
    <property type="entry name" value="UPF0034"/>
    <property type="match status" value="1"/>
</dbReference>
<evidence type="ECO:0000256" key="7">
    <source>
        <dbReference type="ARBA" id="ARBA00022857"/>
    </source>
</evidence>
<feature type="domain" description="DUS-like FMN-binding" evidence="15">
    <location>
        <begin position="7"/>
        <end position="305"/>
    </location>
</feature>
<evidence type="ECO:0000259" key="15">
    <source>
        <dbReference type="Pfam" id="PF01207"/>
    </source>
</evidence>
<evidence type="ECO:0000256" key="14">
    <source>
        <dbReference type="PIRSR" id="PIRSR006621-2"/>
    </source>
</evidence>
<dbReference type="InterPro" id="IPR001269">
    <property type="entry name" value="DUS_fam"/>
</dbReference>
<evidence type="ECO:0000256" key="4">
    <source>
        <dbReference type="ARBA" id="ARBA00022630"/>
    </source>
</evidence>
<dbReference type="InterPro" id="IPR035587">
    <property type="entry name" value="DUS-like_FMN-bd"/>
</dbReference>
<evidence type="ECO:0000313" key="17">
    <source>
        <dbReference type="Proteomes" id="UP000886865"/>
    </source>
</evidence>
<dbReference type="PIRSF" id="PIRSF006621">
    <property type="entry name" value="Dus"/>
    <property type="match status" value="1"/>
</dbReference>
<dbReference type="EC" id="1.3.1.-" evidence="12"/>
<evidence type="ECO:0000313" key="16">
    <source>
        <dbReference type="EMBL" id="HIS74898.1"/>
    </source>
</evidence>
<feature type="binding site" evidence="14">
    <location>
        <begin position="215"/>
        <end position="216"/>
    </location>
    <ligand>
        <name>FMN</name>
        <dbReference type="ChEBI" id="CHEBI:58210"/>
    </ligand>
</feature>
<evidence type="ECO:0000256" key="12">
    <source>
        <dbReference type="PIRNR" id="PIRNR006621"/>
    </source>
</evidence>
<keyword evidence="5 12" id="KW-0288">FMN</keyword>
<organism evidence="16 17">
    <name type="scientific">Candidatus Galligastranaerophilus intestinavium</name>
    <dbReference type="NCBI Taxonomy" id="2840836"/>
    <lineage>
        <taxon>Bacteria</taxon>
        <taxon>Candidatus Galligastranaerophilus</taxon>
    </lineage>
</organism>
<comment type="catalytic activity">
    <reaction evidence="11">
        <text>a 5,6-dihydrouridine in tRNA + NAD(+) = a uridine in tRNA + NADH + H(+)</text>
        <dbReference type="Rhea" id="RHEA:54452"/>
        <dbReference type="Rhea" id="RHEA-COMP:13339"/>
        <dbReference type="Rhea" id="RHEA-COMP:13887"/>
        <dbReference type="ChEBI" id="CHEBI:15378"/>
        <dbReference type="ChEBI" id="CHEBI:57540"/>
        <dbReference type="ChEBI" id="CHEBI:57945"/>
        <dbReference type="ChEBI" id="CHEBI:65315"/>
        <dbReference type="ChEBI" id="CHEBI:74443"/>
    </reaction>
</comment>
<reference evidence="16" key="2">
    <citation type="journal article" date="2021" name="PeerJ">
        <title>Extensive microbial diversity within the chicken gut microbiome revealed by metagenomics and culture.</title>
        <authorList>
            <person name="Gilroy R."/>
            <person name="Ravi A."/>
            <person name="Getino M."/>
            <person name="Pursley I."/>
            <person name="Horton D.L."/>
            <person name="Alikhan N.F."/>
            <person name="Baker D."/>
            <person name="Gharbi K."/>
            <person name="Hall N."/>
            <person name="Watson M."/>
            <person name="Adriaenssens E.M."/>
            <person name="Foster-Nyarko E."/>
            <person name="Jarju S."/>
            <person name="Secka A."/>
            <person name="Antonio M."/>
            <person name="Oren A."/>
            <person name="Chaudhuri R.R."/>
            <person name="La Ragione R."/>
            <person name="Hildebrand F."/>
            <person name="Pallen M.J."/>
        </authorList>
    </citation>
    <scope>NUCLEOTIDE SEQUENCE</scope>
    <source>
        <strain evidence="16">CHK152-2871</strain>
    </source>
</reference>
<name>A0A9D1FK05_9BACT</name>
<accession>A0A9D1FK05</accession>
<dbReference type="InterPro" id="IPR013785">
    <property type="entry name" value="Aldolase_TIM"/>
</dbReference>
<dbReference type="InterPro" id="IPR018517">
    <property type="entry name" value="tRNA_hU_synthase_CS"/>
</dbReference>
<evidence type="ECO:0000256" key="2">
    <source>
        <dbReference type="ARBA" id="ARBA00002790"/>
    </source>
</evidence>
<keyword evidence="6 12" id="KW-0819">tRNA processing</keyword>
<dbReference type="GO" id="GO:0017150">
    <property type="term" value="F:tRNA dihydrouridine synthase activity"/>
    <property type="evidence" value="ECO:0007669"/>
    <property type="project" value="InterPro"/>
</dbReference>
<evidence type="ECO:0000256" key="11">
    <source>
        <dbReference type="ARBA" id="ARBA00048802"/>
    </source>
</evidence>
<dbReference type="EMBL" id="DVJQ01000066">
    <property type="protein sequence ID" value="HIS74898.1"/>
    <property type="molecule type" value="Genomic_DNA"/>
</dbReference>
<sequence length="316" mass="35451">MDIKLIQAPLAGISDIVYRKLVRRYSKETLLTTEMISSEALVNNQKTLIIEYDKCEYPLSFQLSGHKPHIMAKAAKFLNQRASSIDLNFGCPVNKVVKGTDGAAMMRNPKLASEIVKAIKDVISVPLSAKFRLGWSQDEMNFIEFAKILEGAGVDFITVHGRTRSQMYSGSADWEKIAQLKGEIKIPYFANGDIKTLDDALKCLEITGANGISIGRGLMGDPKLAGRIEYFLKTGEKLKTPDLAEKIEILKDHIKGEVELRGEKNGIKFMRKFYNFYISSVKDASKYRQCLVRLESQKEVLGVLDEILSLHLANQR</sequence>
<evidence type="ECO:0000256" key="1">
    <source>
        <dbReference type="ARBA" id="ARBA00001917"/>
    </source>
</evidence>
<evidence type="ECO:0000256" key="6">
    <source>
        <dbReference type="ARBA" id="ARBA00022694"/>
    </source>
</evidence>
<dbReference type="InterPro" id="IPR024036">
    <property type="entry name" value="tRNA-dHydroUridine_Synthase_C"/>
</dbReference>
<gene>
    <name evidence="16" type="primary">dusB</name>
    <name evidence="16" type="ORF">IAA86_07750</name>
</gene>